<protein>
    <submittedName>
        <fullName evidence="1">Cytochrome P450</fullName>
    </submittedName>
</protein>
<evidence type="ECO:0000313" key="1">
    <source>
        <dbReference type="EMBL" id="RAH42636.1"/>
    </source>
</evidence>
<proteinExistence type="predicted"/>
<dbReference type="Proteomes" id="UP000249057">
    <property type="component" value="Unassembled WGS sequence"/>
</dbReference>
<dbReference type="EMBL" id="KZ825372">
    <property type="protein sequence ID" value="RAH42636.1"/>
    <property type="molecule type" value="Genomic_DNA"/>
</dbReference>
<organism evidence="1 2">
    <name type="scientific">Aspergillus brunneoviolaceus CBS 621.78</name>
    <dbReference type="NCBI Taxonomy" id="1450534"/>
    <lineage>
        <taxon>Eukaryota</taxon>
        <taxon>Fungi</taxon>
        <taxon>Dikarya</taxon>
        <taxon>Ascomycota</taxon>
        <taxon>Pezizomycotina</taxon>
        <taxon>Eurotiomycetes</taxon>
        <taxon>Eurotiomycetidae</taxon>
        <taxon>Eurotiales</taxon>
        <taxon>Aspergillaceae</taxon>
        <taxon>Aspergillus</taxon>
        <taxon>Aspergillus subgen. Circumdati</taxon>
    </lineage>
</organism>
<evidence type="ECO:0000313" key="2">
    <source>
        <dbReference type="Proteomes" id="UP000249057"/>
    </source>
</evidence>
<name>A0ACD1G081_9EURO</name>
<gene>
    <name evidence="1" type="ORF">BO95DRAFT_503971</name>
</gene>
<accession>A0ACD1G081</accession>
<keyword evidence="2" id="KW-1185">Reference proteome</keyword>
<reference evidence="1" key="1">
    <citation type="submission" date="2018-02" db="EMBL/GenBank/DDBJ databases">
        <title>The genomes of Aspergillus section Nigri reveals drivers in fungal speciation.</title>
        <authorList>
            <consortium name="DOE Joint Genome Institute"/>
            <person name="Vesth T.C."/>
            <person name="Nybo J."/>
            <person name="Theobald S."/>
            <person name="Brandl J."/>
            <person name="Frisvad J.C."/>
            <person name="Nielsen K.F."/>
            <person name="Lyhne E.K."/>
            <person name="Kogle M.E."/>
            <person name="Kuo A."/>
            <person name="Riley R."/>
            <person name="Clum A."/>
            <person name="Nolan M."/>
            <person name="Lipzen A."/>
            <person name="Salamov A."/>
            <person name="Henrissat B."/>
            <person name="Wiebenga A."/>
            <person name="De vries R.P."/>
            <person name="Grigoriev I.V."/>
            <person name="Mortensen U.H."/>
            <person name="Andersen M.R."/>
            <person name="Baker S.E."/>
        </authorList>
    </citation>
    <scope>NUCLEOTIDE SEQUENCE</scope>
    <source>
        <strain evidence="1">CBS 621.78</strain>
    </source>
</reference>
<sequence length="431" mass="47792">MGLIISIALVALAATIAWLVYTYFLSPLASIPNAGILAPVSRKITLKLSKLHQRLGLLVRIGPNQILFYSLDIYKTVHAPNSPFVKDPRDGHPALFSITNTKEHAQRRRHMGILFNRSKVPALTEIILEQIDKWIVCLSLATIKGPIDLGPSCRALESDIVCELAVIKENDLKSSKMSVYVNFPLAVGLWYSVAAWIYRLSDWEVFSVISSQRFDKWADSQLIATKDSEKAPRLCFFKVMAGARVSEQSALSEAKEMLGPGTDITSATLAYIIYVLSLNQSFQAGLVAELDASGWPSDMSVLEAIPRLVACVKEGIRWTGAAAVMLPRIVPRVGSSLVGKYLPEGEKNDTTSRRDDYYIPFFKGASTCIGNHFAYLELYLFLSRLLKRYSIHPADLSGANALDHEAVLPPRLEWVAAVPMNRLEVVLQERS</sequence>